<dbReference type="InterPro" id="IPR002123">
    <property type="entry name" value="Plipid/glycerol_acylTrfase"/>
</dbReference>
<sequence length="301" mass="32907">MSHDRSGSADSGVRPSGALLLDEPELSDGAPLAVSLTDSDLRVIEALLAPLRAWTSPRFYGLENIPAEGPVLLVGNHNLMGGIDAPLLLPEVLRRRGRLIRGLAENVLIAVPGLRHFLHRYGAVRGTRGNCLALLKRGDAVIVFPGGGREAVRRKNEKYVLKWEGRTGFARMAIEAGAPIVPIAMIGVDDAYDIVIDGDHPLLRPLRWTVEALGLNPELTPPLLRGLGPTAIPRPERFYFSAGAPIDPAPWRDAEDLGSAAKELRDVVRKALEEELKFLFAERARDSGRTLLGRMRGWLQR</sequence>
<name>A0ABX8RIR3_NOCIO</name>
<dbReference type="PANTHER" id="PTHR22753:SF14">
    <property type="entry name" value="MONOACYLGLYCEROL_DIACYLGLYCEROL O-ACYLTRANSFERASE"/>
    <property type="match status" value="1"/>
</dbReference>
<feature type="domain" description="Phospholipid/glycerol acyltransferase" evidence="1">
    <location>
        <begin position="71"/>
        <end position="188"/>
    </location>
</feature>
<keyword evidence="3" id="KW-1185">Reference proteome</keyword>
<proteinExistence type="predicted"/>
<evidence type="ECO:0000313" key="2">
    <source>
        <dbReference type="EMBL" id="QXN89513.1"/>
    </source>
</evidence>
<dbReference type="GO" id="GO:0016746">
    <property type="term" value="F:acyltransferase activity"/>
    <property type="evidence" value="ECO:0007669"/>
    <property type="project" value="UniProtKB-KW"/>
</dbReference>
<dbReference type="RefSeq" id="WP_218470388.1">
    <property type="nucleotide sequence ID" value="NZ_BAABJN010000006.1"/>
</dbReference>
<evidence type="ECO:0000259" key="1">
    <source>
        <dbReference type="SMART" id="SM00563"/>
    </source>
</evidence>
<keyword evidence="2" id="KW-0012">Acyltransferase</keyword>
<evidence type="ECO:0000313" key="3">
    <source>
        <dbReference type="Proteomes" id="UP000694257"/>
    </source>
</evidence>
<dbReference type="SMART" id="SM00563">
    <property type="entry name" value="PlsC"/>
    <property type="match status" value="1"/>
</dbReference>
<protein>
    <submittedName>
        <fullName evidence="2">Acyltransferase family protein</fullName>
    </submittedName>
</protein>
<gene>
    <name evidence="2" type="ORF">KV110_28965</name>
</gene>
<dbReference type="Proteomes" id="UP000694257">
    <property type="component" value="Chromosome"/>
</dbReference>
<dbReference type="Pfam" id="PF01553">
    <property type="entry name" value="Acyltransferase"/>
    <property type="match status" value="1"/>
</dbReference>
<reference evidence="2 3" key="1">
    <citation type="submission" date="2021-07" db="EMBL/GenBank/DDBJ databases">
        <title>Whole Genome Sequence of Nocardia Iowensis.</title>
        <authorList>
            <person name="Lamm A."/>
            <person name="Collins-Fairclough A.M."/>
            <person name="Bunk B."/>
            <person name="Sproer C."/>
        </authorList>
    </citation>
    <scope>NUCLEOTIDE SEQUENCE [LARGE SCALE GENOMIC DNA]</scope>
    <source>
        <strain evidence="2 3">NRRL 5646</strain>
    </source>
</reference>
<dbReference type="PANTHER" id="PTHR22753">
    <property type="entry name" value="TRANSMEMBRANE PROTEIN 68"/>
    <property type="match status" value="1"/>
</dbReference>
<dbReference type="InterPro" id="IPR016676">
    <property type="entry name" value="P_lipid/glycerol_AcTrfase_prd"/>
</dbReference>
<organism evidence="2 3">
    <name type="scientific">Nocardia iowensis</name>
    <dbReference type="NCBI Taxonomy" id="204891"/>
    <lineage>
        <taxon>Bacteria</taxon>
        <taxon>Bacillati</taxon>
        <taxon>Actinomycetota</taxon>
        <taxon>Actinomycetes</taxon>
        <taxon>Mycobacteriales</taxon>
        <taxon>Nocardiaceae</taxon>
        <taxon>Nocardia</taxon>
    </lineage>
</organism>
<dbReference type="PIRSF" id="PIRSF016753">
    <property type="entry name" value="P_lipid/glycerol_ac_tran_prd"/>
    <property type="match status" value="1"/>
</dbReference>
<dbReference type="EMBL" id="CP078145">
    <property type="protein sequence ID" value="QXN89513.1"/>
    <property type="molecule type" value="Genomic_DNA"/>
</dbReference>
<accession>A0ABX8RIR3</accession>
<dbReference type="CDD" id="cd07987">
    <property type="entry name" value="LPLAT_MGAT-like"/>
    <property type="match status" value="1"/>
</dbReference>
<keyword evidence="2" id="KW-0808">Transferase</keyword>